<sequence length="159" mass="16917">MATQPIYDLAPETLVAPRPVRRHLAIVPDAGNYDELERTAPGIASRGVHPVTLGLLVGVYAAMLLTFWTFFARDAATALVLTVVSVFMILYFALIAGGIVLADTPAPGEHLRSFPEFIKGPVDILTGTITGREAAIQMLFLPGCMAVLATTIGIIARVS</sequence>
<protein>
    <submittedName>
        <fullName evidence="2">Uncharacterized protein</fullName>
    </submittedName>
</protein>
<dbReference type="AlphaFoldDB" id="A0A2T5GGZ0"/>
<feature type="transmembrane region" description="Helical" evidence="1">
    <location>
        <begin position="78"/>
        <end position="102"/>
    </location>
</feature>
<dbReference type="RefSeq" id="WP_146168878.1">
    <property type="nucleotide sequence ID" value="NZ_QAOG01000007.1"/>
</dbReference>
<dbReference type="EMBL" id="QAOG01000007">
    <property type="protein sequence ID" value="PTQ58596.1"/>
    <property type="molecule type" value="Genomic_DNA"/>
</dbReference>
<reference evidence="2 3" key="1">
    <citation type="submission" date="2018-04" db="EMBL/GenBank/DDBJ databases">
        <title>Genomic Encyclopedia of Type Strains, Phase III (KMG-III): the genomes of soil and plant-associated and newly described type strains.</title>
        <authorList>
            <person name="Whitman W."/>
        </authorList>
    </citation>
    <scope>NUCLEOTIDE SEQUENCE [LARGE SCALE GENOMIC DNA]</scope>
    <source>
        <strain evidence="2 3">MA101b</strain>
    </source>
</reference>
<feature type="transmembrane region" description="Helical" evidence="1">
    <location>
        <begin position="51"/>
        <end position="71"/>
    </location>
</feature>
<gene>
    <name evidence="2" type="ORF">C8J26_3463</name>
</gene>
<comment type="caution">
    <text evidence="2">The sequence shown here is derived from an EMBL/GenBank/DDBJ whole genome shotgun (WGS) entry which is preliminary data.</text>
</comment>
<keyword evidence="3" id="KW-1185">Reference proteome</keyword>
<feature type="transmembrane region" description="Helical" evidence="1">
    <location>
        <begin position="134"/>
        <end position="156"/>
    </location>
</feature>
<keyword evidence="1" id="KW-0472">Membrane</keyword>
<evidence type="ECO:0000313" key="3">
    <source>
        <dbReference type="Proteomes" id="UP000244189"/>
    </source>
</evidence>
<organism evidence="2 3">
    <name type="scientific">Sphingomonas aurantiaca</name>
    <dbReference type="NCBI Taxonomy" id="185949"/>
    <lineage>
        <taxon>Bacteria</taxon>
        <taxon>Pseudomonadati</taxon>
        <taxon>Pseudomonadota</taxon>
        <taxon>Alphaproteobacteria</taxon>
        <taxon>Sphingomonadales</taxon>
        <taxon>Sphingomonadaceae</taxon>
        <taxon>Sphingomonas</taxon>
    </lineage>
</organism>
<proteinExistence type="predicted"/>
<name>A0A2T5GGZ0_9SPHN</name>
<keyword evidence="1" id="KW-1133">Transmembrane helix</keyword>
<keyword evidence="1" id="KW-0812">Transmembrane</keyword>
<dbReference type="Proteomes" id="UP000244189">
    <property type="component" value="Unassembled WGS sequence"/>
</dbReference>
<accession>A0A2T5GGZ0</accession>
<evidence type="ECO:0000256" key="1">
    <source>
        <dbReference type="SAM" id="Phobius"/>
    </source>
</evidence>
<evidence type="ECO:0000313" key="2">
    <source>
        <dbReference type="EMBL" id="PTQ58596.1"/>
    </source>
</evidence>